<dbReference type="InterPro" id="IPR050366">
    <property type="entry name" value="BP-dependent_transpt_permease"/>
</dbReference>
<dbReference type="GO" id="GO:0071916">
    <property type="term" value="F:dipeptide transmembrane transporter activity"/>
    <property type="evidence" value="ECO:0007669"/>
    <property type="project" value="TreeGrafter"/>
</dbReference>
<evidence type="ECO:0000313" key="10">
    <source>
        <dbReference type="Proteomes" id="UP000272015"/>
    </source>
</evidence>
<feature type="transmembrane region" description="Helical" evidence="7">
    <location>
        <begin position="46"/>
        <end position="67"/>
    </location>
</feature>
<evidence type="ECO:0000256" key="2">
    <source>
        <dbReference type="ARBA" id="ARBA00022448"/>
    </source>
</evidence>
<protein>
    <submittedName>
        <fullName evidence="9">ABC transporter permease</fullName>
    </submittedName>
</protein>
<reference evidence="9 10" key="1">
    <citation type="submission" date="2018-09" db="EMBL/GenBank/DDBJ databases">
        <title>Novel species of Cryobacterium.</title>
        <authorList>
            <person name="Liu Q."/>
            <person name="Xin Y.-H."/>
        </authorList>
    </citation>
    <scope>NUCLEOTIDE SEQUENCE [LARGE SCALE GENOMIC DNA]</scope>
    <source>
        <strain evidence="9 10">Hh39</strain>
    </source>
</reference>
<gene>
    <name evidence="9" type="ORF">D6T64_08430</name>
</gene>
<comment type="similarity">
    <text evidence="7">Belongs to the binding-protein-dependent transport system permease family.</text>
</comment>
<evidence type="ECO:0000259" key="8">
    <source>
        <dbReference type="PROSITE" id="PS50928"/>
    </source>
</evidence>
<feature type="transmembrane region" description="Helical" evidence="7">
    <location>
        <begin position="168"/>
        <end position="187"/>
    </location>
</feature>
<keyword evidence="6 7" id="KW-0472">Membrane</keyword>
<dbReference type="AlphaFoldDB" id="A0A3A5MJA4"/>
<feature type="transmembrane region" description="Helical" evidence="7">
    <location>
        <begin position="140"/>
        <end position="162"/>
    </location>
</feature>
<evidence type="ECO:0000256" key="1">
    <source>
        <dbReference type="ARBA" id="ARBA00004651"/>
    </source>
</evidence>
<evidence type="ECO:0000256" key="3">
    <source>
        <dbReference type="ARBA" id="ARBA00022475"/>
    </source>
</evidence>
<keyword evidence="10" id="KW-1185">Reference proteome</keyword>
<dbReference type="CDD" id="cd06261">
    <property type="entry name" value="TM_PBP2"/>
    <property type="match status" value="1"/>
</dbReference>
<feature type="transmembrane region" description="Helical" evidence="7">
    <location>
        <begin position="275"/>
        <end position="299"/>
    </location>
</feature>
<dbReference type="PROSITE" id="PS50928">
    <property type="entry name" value="ABC_TM1"/>
    <property type="match status" value="1"/>
</dbReference>
<keyword evidence="2 7" id="KW-0813">Transport</keyword>
<comment type="subcellular location">
    <subcellularLocation>
        <location evidence="1 7">Cell membrane</location>
        <topology evidence="1 7">Multi-pass membrane protein</topology>
    </subcellularLocation>
</comment>
<dbReference type="InterPro" id="IPR000515">
    <property type="entry name" value="MetI-like"/>
</dbReference>
<keyword evidence="4 7" id="KW-0812">Transmembrane</keyword>
<evidence type="ECO:0000256" key="4">
    <source>
        <dbReference type="ARBA" id="ARBA00022692"/>
    </source>
</evidence>
<keyword evidence="3" id="KW-1003">Cell membrane</keyword>
<dbReference type="Gene3D" id="1.10.3720.10">
    <property type="entry name" value="MetI-like"/>
    <property type="match status" value="1"/>
</dbReference>
<feature type="transmembrane region" description="Helical" evidence="7">
    <location>
        <begin position="108"/>
        <end position="128"/>
    </location>
</feature>
<comment type="caution">
    <text evidence="9">The sequence shown here is derived from an EMBL/GenBank/DDBJ whole genome shotgun (WGS) entry which is preliminary data.</text>
</comment>
<dbReference type="GO" id="GO:0005886">
    <property type="term" value="C:plasma membrane"/>
    <property type="evidence" value="ECO:0007669"/>
    <property type="project" value="UniProtKB-SubCell"/>
</dbReference>
<dbReference type="EMBL" id="QZVS01000078">
    <property type="protein sequence ID" value="RJT88981.1"/>
    <property type="molecule type" value="Genomic_DNA"/>
</dbReference>
<dbReference type="OrthoDB" id="6637947at2"/>
<keyword evidence="5 7" id="KW-1133">Transmembrane helix</keyword>
<dbReference type="Proteomes" id="UP000272015">
    <property type="component" value="Unassembled WGS sequence"/>
</dbReference>
<feature type="transmembrane region" description="Helical" evidence="7">
    <location>
        <begin position="218"/>
        <end position="239"/>
    </location>
</feature>
<dbReference type="PANTHER" id="PTHR43386:SF1">
    <property type="entry name" value="D,D-DIPEPTIDE TRANSPORT SYSTEM PERMEASE PROTEIN DDPC-RELATED"/>
    <property type="match status" value="1"/>
</dbReference>
<dbReference type="SUPFAM" id="SSF161098">
    <property type="entry name" value="MetI-like"/>
    <property type="match status" value="1"/>
</dbReference>
<dbReference type="InterPro" id="IPR035906">
    <property type="entry name" value="MetI-like_sf"/>
</dbReference>
<name>A0A3A5MJA4_9MICO</name>
<sequence length="333" mass="35716">MISPADPAAQRETGRPLTGTLAAIRPRFERRRPRWQRMLSGLSPKLAVGLGIIIAIALFGVLGPMLLGNPLSIRDIGRTPPSSEFWLGTTQTGQDIFAQMAHATRGSLFIGVVVGVLAMLLSVIFGVIGSYVGGWLDESFSLFTNVMLVIPALPLIIVISSYVADKSILMLAVILAITSWAASARVLRSVTLSLRSRDYVAAARVTGERQWRIIGVEILPNLVPVLASQFVLAVIFAILGEAGLSYLGLGASGALTWGTMLFQAQNGFALTLGSWWWFVPPGLMIAVLGGALSLVNFAIDEIIDPRLRTASLDKNKKRAARRLRASTKAGVTV</sequence>
<evidence type="ECO:0000256" key="7">
    <source>
        <dbReference type="RuleBase" id="RU363032"/>
    </source>
</evidence>
<evidence type="ECO:0000256" key="6">
    <source>
        <dbReference type="ARBA" id="ARBA00023136"/>
    </source>
</evidence>
<dbReference type="PANTHER" id="PTHR43386">
    <property type="entry name" value="OLIGOPEPTIDE TRANSPORT SYSTEM PERMEASE PROTEIN APPC"/>
    <property type="match status" value="1"/>
</dbReference>
<dbReference type="Pfam" id="PF00528">
    <property type="entry name" value="BPD_transp_1"/>
    <property type="match status" value="1"/>
</dbReference>
<accession>A0A3A5MJA4</accession>
<proteinExistence type="inferred from homology"/>
<feature type="domain" description="ABC transmembrane type-1" evidence="8">
    <location>
        <begin position="104"/>
        <end position="296"/>
    </location>
</feature>
<evidence type="ECO:0000256" key="5">
    <source>
        <dbReference type="ARBA" id="ARBA00022989"/>
    </source>
</evidence>
<evidence type="ECO:0000313" key="9">
    <source>
        <dbReference type="EMBL" id="RJT88981.1"/>
    </source>
</evidence>
<organism evidence="9 10">
    <name type="scientific">Cryobacterium melibiosiphilum</name>
    <dbReference type="NCBI Taxonomy" id="995039"/>
    <lineage>
        <taxon>Bacteria</taxon>
        <taxon>Bacillati</taxon>
        <taxon>Actinomycetota</taxon>
        <taxon>Actinomycetes</taxon>
        <taxon>Micrococcales</taxon>
        <taxon>Microbacteriaceae</taxon>
        <taxon>Cryobacterium</taxon>
    </lineage>
</organism>